<sequence>MNGSMKWMVAILASGASVAMASISLDFNVASTYTGASRLRVSSDVITYNFSVDGTGNVTLDASATSTDGNAVTTVDSWDGAVGTVSDAALYGTSFTLSAQGYRRINDGSSYASTDLSMDGEDGGGIGVFGQNGSLIDGSTLATTNLEQIVWTLSGNVVLDFDSFDYSDWGGSPDIELSDGTTSEIYLNMTTTEPTDVALTKDISSAGFSIGNGESFTFAAPVDGSNGIAIAGLNFTASIPEPATLGLVTAFGAGVLFVRRRFML</sequence>
<evidence type="ECO:0008006" key="5">
    <source>
        <dbReference type="Google" id="ProtNLM"/>
    </source>
</evidence>
<dbReference type="NCBIfam" id="TIGR02595">
    <property type="entry name" value="PEP_CTERM"/>
    <property type="match status" value="1"/>
</dbReference>
<gene>
    <name evidence="3" type="ORF">PDESU_01360</name>
</gene>
<dbReference type="EMBL" id="CAAHFG010000001">
    <property type="protein sequence ID" value="VGO12806.1"/>
    <property type="molecule type" value="Genomic_DNA"/>
</dbReference>
<proteinExistence type="predicted"/>
<evidence type="ECO:0000256" key="2">
    <source>
        <dbReference type="SAM" id="SignalP"/>
    </source>
</evidence>
<evidence type="ECO:0000256" key="1">
    <source>
        <dbReference type="SAM" id="Phobius"/>
    </source>
</evidence>
<evidence type="ECO:0000313" key="4">
    <source>
        <dbReference type="Proteomes" id="UP000366872"/>
    </source>
</evidence>
<keyword evidence="2" id="KW-0732">Signal</keyword>
<name>A0A6C2U070_PONDE</name>
<keyword evidence="1" id="KW-0472">Membrane</keyword>
<dbReference type="AlphaFoldDB" id="A0A6C2U070"/>
<feature type="chain" id="PRO_5025554398" description="PEP-CTERM protein-sorting domain-containing protein" evidence="2">
    <location>
        <begin position="22"/>
        <end position="264"/>
    </location>
</feature>
<dbReference type="Proteomes" id="UP000366872">
    <property type="component" value="Unassembled WGS sequence"/>
</dbReference>
<feature type="signal peptide" evidence="2">
    <location>
        <begin position="1"/>
        <end position="21"/>
    </location>
</feature>
<feature type="transmembrane region" description="Helical" evidence="1">
    <location>
        <begin position="242"/>
        <end position="258"/>
    </location>
</feature>
<keyword evidence="1" id="KW-1133">Transmembrane helix</keyword>
<keyword evidence="4" id="KW-1185">Reference proteome</keyword>
<accession>A0A6C2U070</accession>
<dbReference type="InterPro" id="IPR013424">
    <property type="entry name" value="Ice-binding_C"/>
</dbReference>
<evidence type="ECO:0000313" key="3">
    <source>
        <dbReference type="EMBL" id="VGO12806.1"/>
    </source>
</evidence>
<organism evidence="3 4">
    <name type="scientific">Pontiella desulfatans</name>
    <dbReference type="NCBI Taxonomy" id="2750659"/>
    <lineage>
        <taxon>Bacteria</taxon>
        <taxon>Pseudomonadati</taxon>
        <taxon>Kiritimatiellota</taxon>
        <taxon>Kiritimatiellia</taxon>
        <taxon>Kiritimatiellales</taxon>
        <taxon>Pontiellaceae</taxon>
        <taxon>Pontiella</taxon>
    </lineage>
</organism>
<dbReference type="RefSeq" id="WP_136078436.1">
    <property type="nucleotide sequence ID" value="NZ_CAAHFG010000001.1"/>
</dbReference>
<protein>
    <recommendedName>
        <fullName evidence="5">PEP-CTERM protein-sorting domain-containing protein</fullName>
    </recommendedName>
</protein>
<keyword evidence="1" id="KW-0812">Transmembrane</keyword>
<reference evidence="3 4" key="1">
    <citation type="submission" date="2019-04" db="EMBL/GenBank/DDBJ databases">
        <authorList>
            <person name="Van Vliet M D."/>
        </authorList>
    </citation>
    <scope>NUCLEOTIDE SEQUENCE [LARGE SCALE GENOMIC DNA]</scope>
    <source>
        <strain evidence="3 4">F1</strain>
    </source>
</reference>